<name>A0ABP9K137_9NOCA</name>
<protein>
    <recommendedName>
        <fullName evidence="4">SH3 domain-containing protein</fullName>
    </recommendedName>
</protein>
<feature type="chain" id="PRO_5046456286" description="SH3 domain-containing protein" evidence="1">
    <location>
        <begin position="26"/>
        <end position="110"/>
    </location>
</feature>
<dbReference type="Proteomes" id="UP001500603">
    <property type="component" value="Unassembled WGS sequence"/>
</dbReference>
<accession>A0ABP9K137</accession>
<comment type="caution">
    <text evidence="2">The sequence shown here is derived from an EMBL/GenBank/DDBJ whole genome shotgun (WGS) entry which is preliminary data.</text>
</comment>
<keyword evidence="1" id="KW-0732">Signal</keyword>
<dbReference type="RefSeq" id="WP_345494578.1">
    <property type="nucleotide sequence ID" value="NZ_BAABJM010000001.1"/>
</dbReference>
<evidence type="ECO:0000313" key="2">
    <source>
        <dbReference type="EMBL" id="GAA5049063.1"/>
    </source>
</evidence>
<feature type="signal peptide" evidence="1">
    <location>
        <begin position="1"/>
        <end position="25"/>
    </location>
</feature>
<reference evidence="3" key="1">
    <citation type="journal article" date="2019" name="Int. J. Syst. Evol. Microbiol.">
        <title>The Global Catalogue of Microorganisms (GCM) 10K type strain sequencing project: providing services to taxonomists for standard genome sequencing and annotation.</title>
        <authorList>
            <consortium name="The Broad Institute Genomics Platform"/>
            <consortium name="The Broad Institute Genome Sequencing Center for Infectious Disease"/>
            <person name="Wu L."/>
            <person name="Ma J."/>
        </authorList>
    </citation>
    <scope>NUCLEOTIDE SEQUENCE [LARGE SCALE GENOMIC DNA]</scope>
    <source>
        <strain evidence="3">JCM 18298</strain>
    </source>
</reference>
<gene>
    <name evidence="2" type="ORF">GCM10023318_17650</name>
</gene>
<keyword evidence="3" id="KW-1185">Reference proteome</keyword>
<evidence type="ECO:0000256" key="1">
    <source>
        <dbReference type="SAM" id="SignalP"/>
    </source>
</evidence>
<dbReference type="EMBL" id="BAABJM010000001">
    <property type="protein sequence ID" value="GAA5049063.1"/>
    <property type="molecule type" value="Genomic_DNA"/>
</dbReference>
<sequence>MSKKALTIAVAAVGVALSFPGIAGAAPNGDPAAYAEFTADFVPANTQEALNATANGKALILSPYGTSHTIACRGTGVADFYECMQEDDLGWITLNKVDVPGIGPTWTYFP</sequence>
<evidence type="ECO:0000313" key="3">
    <source>
        <dbReference type="Proteomes" id="UP001500603"/>
    </source>
</evidence>
<evidence type="ECO:0008006" key="4">
    <source>
        <dbReference type="Google" id="ProtNLM"/>
    </source>
</evidence>
<proteinExistence type="predicted"/>
<organism evidence="2 3">
    <name type="scientific">Nocardia callitridis</name>
    <dbReference type="NCBI Taxonomy" id="648753"/>
    <lineage>
        <taxon>Bacteria</taxon>
        <taxon>Bacillati</taxon>
        <taxon>Actinomycetota</taxon>
        <taxon>Actinomycetes</taxon>
        <taxon>Mycobacteriales</taxon>
        <taxon>Nocardiaceae</taxon>
        <taxon>Nocardia</taxon>
    </lineage>
</organism>